<evidence type="ECO:0000313" key="4">
    <source>
        <dbReference type="EMBL" id="MFH0254229.1"/>
    </source>
</evidence>
<accession>A0ABW7I7Q5</accession>
<evidence type="ECO:0000256" key="1">
    <source>
        <dbReference type="ARBA" id="ARBA00023125"/>
    </source>
</evidence>
<keyword evidence="2" id="KW-0233">DNA recombination</keyword>
<evidence type="ECO:0000256" key="2">
    <source>
        <dbReference type="ARBA" id="ARBA00023172"/>
    </source>
</evidence>
<protein>
    <submittedName>
        <fullName evidence="4">Recombinase family protein</fullName>
    </submittedName>
</protein>
<name>A0ABW7I7Q5_9RHOB</name>
<dbReference type="EMBL" id="JBIHMM010000002">
    <property type="protein sequence ID" value="MFH0254229.1"/>
    <property type="molecule type" value="Genomic_DNA"/>
</dbReference>
<dbReference type="Pfam" id="PF00239">
    <property type="entry name" value="Resolvase"/>
    <property type="match status" value="1"/>
</dbReference>
<reference evidence="4 5" key="1">
    <citation type="submission" date="2024-10" db="EMBL/GenBank/DDBJ databases">
        <authorList>
            <person name="Yang X.-N."/>
        </authorList>
    </citation>
    <scope>NUCLEOTIDE SEQUENCE [LARGE SCALE GENOMIC DNA]</scope>
    <source>
        <strain evidence="4 5">CAU 1059</strain>
    </source>
</reference>
<gene>
    <name evidence="4" type="ORF">ACGRVM_10010</name>
</gene>
<sequence length="277" mass="30378">MKVSSAKLGAKSINLPCSPSMGATGDQVCSQANQRSLVKESVMFSKKYIAYYRVSTVRQGASGLGLDAQRNATSNFIQNTGGELLNEFTEVESGKVKNRPELGAAIEVCRQVGATLLIAKLDRLARNVAFIANLIESGVKFTAIDMPNADRFMLHVYAAMGEEEGRRISERTKAALASAKARGVKLGVNGKNLATDHKQKADDFALRYGPKISQLRSERRLSFRAIAIALNDEHLVPNRHGGKWHQSSVHRLHTRFLRLQADGTQENSHSYRQATAP</sequence>
<dbReference type="InterPro" id="IPR036162">
    <property type="entry name" value="Resolvase-like_N_sf"/>
</dbReference>
<dbReference type="PANTHER" id="PTHR30461:SF2">
    <property type="entry name" value="SERINE RECOMBINASE PINE-RELATED"/>
    <property type="match status" value="1"/>
</dbReference>
<comment type="caution">
    <text evidence="4">The sequence shown here is derived from an EMBL/GenBank/DDBJ whole genome shotgun (WGS) entry which is preliminary data.</text>
</comment>
<dbReference type="Proteomes" id="UP001607157">
    <property type="component" value="Unassembled WGS sequence"/>
</dbReference>
<evidence type="ECO:0000259" key="3">
    <source>
        <dbReference type="PROSITE" id="PS51736"/>
    </source>
</evidence>
<dbReference type="SMART" id="SM00857">
    <property type="entry name" value="Resolvase"/>
    <property type="match status" value="1"/>
</dbReference>
<dbReference type="CDD" id="cd00338">
    <property type="entry name" value="Ser_Recombinase"/>
    <property type="match status" value="1"/>
</dbReference>
<dbReference type="InterPro" id="IPR006119">
    <property type="entry name" value="Resolv_N"/>
</dbReference>
<keyword evidence="1" id="KW-0238">DNA-binding</keyword>
<proteinExistence type="predicted"/>
<dbReference type="Gene3D" id="3.40.50.1390">
    <property type="entry name" value="Resolvase, N-terminal catalytic domain"/>
    <property type="match status" value="1"/>
</dbReference>
<dbReference type="PROSITE" id="PS51736">
    <property type="entry name" value="RECOMBINASES_3"/>
    <property type="match status" value="1"/>
</dbReference>
<dbReference type="InterPro" id="IPR050639">
    <property type="entry name" value="SSR_resolvase"/>
</dbReference>
<keyword evidence="5" id="KW-1185">Reference proteome</keyword>
<organism evidence="4 5">
    <name type="scientific">Roseovarius aquimarinus</name>
    <dbReference type="NCBI Taxonomy" id="1229156"/>
    <lineage>
        <taxon>Bacteria</taxon>
        <taxon>Pseudomonadati</taxon>
        <taxon>Pseudomonadota</taxon>
        <taxon>Alphaproteobacteria</taxon>
        <taxon>Rhodobacterales</taxon>
        <taxon>Roseobacteraceae</taxon>
        <taxon>Roseovarius</taxon>
    </lineage>
</organism>
<dbReference type="PANTHER" id="PTHR30461">
    <property type="entry name" value="DNA-INVERTASE FROM LAMBDOID PROPHAGE"/>
    <property type="match status" value="1"/>
</dbReference>
<dbReference type="RefSeq" id="WP_377170305.1">
    <property type="nucleotide sequence ID" value="NZ_JBHTJC010000002.1"/>
</dbReference>
<evidence type="ECO:0000313" key="5">
    <source>
        <dbReference type="Proteomes" id="UP001607157"/>
    </source>
</evidence>
<feature type="domain" description="Resolvase/invertase-type recombinase catalytic" evidence="3">
    <location>
        <begin position="47"/>
        <end position="183"/>
    </location>
</feature>
<dbReference type="SUPFAM" id="SSF53041">
    <property type="entry name" value="Resolvase-like"/>
    <property type="match status" value="1"/>
</dbReference>